<organism evidence="1 2">
    <name type="scientific">Sistotremastrum niveocremeum HHB9708</name>
    <dbReference type="NCBI Taxonomy" id="1314777"/>
    <lineage>
        <taxon>Eukaryota</taxon>
        <taxon>Fungi</taxon>
        <taxon>Dikarya</taxon>
        <taxon>Basidiomycota</taxon>
        <taxon>Agaricomycotina</taxon>
        <taxon>Agaricomycetes</taxon>
        <taxon>Sistotremastrales</taxon>
        <taxon>Sistotremastraceae</taxon>
        <taxon>Sertulicium</taxon>
        <taxon>Sertulicium niveocremeum</taxon>
    </lineage>
</organism>
<dbReference type="EMBL" id="KV419406">
    <property type="protein sequence ID" value="KZS93781.1"/>
    <property type="molecule type" value="Genomic_DNA"/>
</dbReference>
<evidence type="ECO:0000313" key="2">
    <source>
        <dbReference type="Proteomes" id="UP000076722"/>
    </source>
</evidence>
<proteinExistence type="predicted"/>
<protein>
    <recommendedName>
        <fullName evidence="3">F-box domain-containing protein</fullName>
    </recommendedName>
</protein>
<evidence type="ECO:0000313" key="1">
    <source>
        <dbReference type="EMBL" id="KZS93781.1"/>
    </source>
</evidence>
<dbReference type="InterPro" id="IPR032675">
    <property type="entry name" value="LRR_dom_sf"/>
</dbReference>
<dbReference type="Proteomes" id="UP000076722">
    <property type="component" value="Unassembled WGS sequence"/>
</dbReference>
<accession>A0A164V3I9</accession>
<dbReference type="AlphaFoldDB" id="A0A164V3I9"/>
<dbReference type="Gene3D" id="3.80.10.10">
    <property type="entry name" value="Ribonuclease Inhibitor"/>
    <property type="match status" value="1"/>
</dbReference>
<sequence>MSSSATEQTYPNIAYELQKNTQTKNVFPLTAMEKFWTIPELVARTIRPEFLSRQALYSCSLVSKSLSHHALAAQYQSGVSIMNWLGLLAPLVPSETPNTHETNFARSLVLEDWDRFSRYARLAKSISSTSDPLCGMSPDSLVQLLALIPAGHVLFPRLKTLAWEGNSAFGMRIINLFLHGGLAELIITGRPEYMSDTSTLISRSCPQLSRLKFRLPQEHTDVPANVQDEFAVALQSLHKLEELELPSGIMSVSITKTLSQRPNLRVLWVSTTCCCVNMNARTSIGTSSDLEHTEFPHLRDLSSEITLLLSTPKIYLMAPCLENLHIQIPTSRSKEEFQLCVSILTENCKALVALSFWFVEDGSLGEVDEDEESPITASIIKELLKLPALENLELDHARPPNLDDDDLAELALKCSSLSVLNICMYASSGSHARWRTPTLASLIPFALHCPELANLGYFMDASIVPDLPSFKITPFPKLQTLDIADHTKINDPMAVAAFLVSLLSPESKIAVDPLHCFQWTDGDIMDTNQHTCEFRKEWDQVEKMVAAFKVVRQRLTASLTNGIAQ</sequence>
<evidence type="ECO:0008006" key="3">
    <source>
        <dbReference type="Google" id="ProtNLM"/>
    </source>
</evidence>
<gene>
    <name evidence="1" type="ORF">SISNIDRAFT_549545</name>
</gene>
<name>A0A164V3I9_9AGAM</name>
<reference evidence="1 2" key="1">
    <citation type="journal article" date="2016" name="Mol. Biol. Evol.">
        <title>Comparative Genomics of Early-Diverging Mushroom-Forming Fungi Provides Insights into the Origins of Lignocellulose Decay Capabilities.</title>
        <authorList>
            <person name="Nagy L.G."/>
            <person name="Riley R."/>
            <person name="Tritt A."/>
            <person name="Adam C."/>
            <person name="Daum C."/>
            <person name="Floudas D."/>
            <person name="Sun H."/>
            <person name="Yadav J.S."/>
            <person name="Pangilinan J."/>
            <person name="Larsson K.H."/>
            <person name="Matsuura K."/>
            <person name="Barry K."/>
            <person name="Labutti K."/>
            <person name="Kuo R."/>
            <person name="Ohm R.A."/>
            <person name="Bhattacharya S.S."/>
            <person name="Shirouzu T."/>
            <person name="Yoshinaga Y."/>
            <person name="Martin F.M."/>
            <person name="Grigoriev I.V."/>
            <person name="Hibbett D.S."/>
        </authorList>
    </citation>
    <scope>NUCLEOTIDE SEQUENCE [LARGE SCALE GENOMIC DNA]</scope>
    <source>
        <strain evidence="1 2">HHB9708</strain>
    </source>
</reference>
<dbReference type="SUPFAM" id="SSF52047">
    <property type="entry name" value="RNI-like"/>
    <property type="match status" value="1"/>
</dbReference>
<dbReference type="OrthoDB" id="2447803at2759"/>
<keyword evidence="2" id="KW-1185">Reference proteome</keyword>